<dbReference type="EMBL" id="JANBVO010000011">
    <property type="protein sequence ID" value="KAJ9149105.1"/>
    <property type="molecule type" value="Genomic_DNA"/>
</dbReference>
<dbReference type="InterPro" id="IPR037141">
    <property type="entry name" value="NDT80_DNA-bd_dom_sf"/>
</dbReference>
<dbReference type="InterPro" id="IPR008967">
    <property type="entry name" value="p53-like_TF_DNA-bd_sf"/>
</dbReference>
<reference evidence="5" key="1">
    <citation type="submission" date="2022-07" db="EMBL/GenBank/DDBJ databases">
        <title>Fungi with potential for degradation of polypropylene.</title>
        <authorList>
            <person name="Gostincar C."/>
        </authorList>
    </citation>
    <scope>NUCLEOTIDE SEQUENCE</scope>
    <source>
        <strain evidence="5">EXF-13308</strain>
    </source>
</reference>
<comment type="caution">
    <text evidence="5">The sequence shown here is derived from an EMBL/GenBank/DDBJ whole genome shotgun (WGS) entry which is preliminary data.</text>
</comment>
<name>A0AA38S4F7_9PEZI</name>
<keyword evidence="1 2" id="KW-0238">DNA-binding</keyword>
<evidence type="ECO:0000256" key="3">
    <source>
        <dbReference type="SAM" id="MobiDB-lite"/>
    </source>
</evidence>
<dbReference type="Proteomes" id="UP001174694">
    <property type="component" value="Unassembled WGS sequence"/>
</dbReference>
<dbReference type="InterPro" id="IPR024061">
    <property type="entry name" value="NDT80_DNA-bd_dom"/>
</dbReference>
<dbReference type="Pfam" id="PF05224">
    <property type="entry name" value="NDT80_PhoG"/>
    <property type="match status" value="1"/>
</dbReference>
<evidence type="ECO:0000256" key="1">
    <source>
        <dbReference type="ARBA" id="ARBA00023125"/>
    </source>
</evidence>
<evidence type="ECO:0000313" key="5">
    <source>
        <dbReference type="EMBL" id="KAJ9149105.1"/>
    </source>
</evidence>
<dbReference type="GO" id="GO:0000228">
    <property type="term" value="C:nuclear chromosome"/>
    <property type="evidence" value="ECO:0007669"/>
    <property type="project" value="TreeGrafter"/>
</dbReference>
<feature type="region of interest" description="Disordered" evidence="3">
    <location>
        <begin position="370"/>
        <end position="422"/>
    </location>
</feature>
<evidence type="ECO:0000313" key="6">
    <source>
        <dbReference type="Proteomes" id="UP001174694"/>
    </source>
</evidence>
<dbReference type="Gene3D" id="2.60.40.1390">
    <property type="entry name" value="NDT80 DNA-binding domain"/>
    <property type="match status" value="1"/>
</dbReference>
<dbReference type="AlphaFoldDB" id="A0AA38S4F7"/>
<dbReference type="PANTHER" id="PTHR35144">
    <property type="entry name" value="MEIOSIS-SPECIFIC TRANSCRIPTION FACTOR NDT80"/>
    <property type="match status" value="1"/>
</dbReference>
<proteinExistence type="predicted"/>
<dbReference type="PROSITE" id="PS51517">
    <property type="entry name" value="NDT80"/>
    <property type="match status" value="1"/>
</dbReference>
<protein>
    <recommendedName>
        <fullName evidence="4">NDT80 domain-containing protein</fullName>
    </recommendedName>
</protein>
<dbReference type="GO" id="GO:0003700">
    <property type="term" value="F:DNA-binding transcription factor activity"/>
    <property type="evidence" value="ECO:0007669"/>
    <property type="project" value="UniProtKB-UniRule"/>
</dbReference>
<feature type="compositionally biased region" description="Basic and acidic residues" evidence="3">
    <location>
        <begin position="463"/>
        <end position="475"/>
    </location>
</feature>
<dbReference type="SUPFAM" id="SSF49417">
    <property type="entry name" value="p53-like transcription factors"/>
    <property type="match status" value="1"/>
</dbReference>
<gene>
    <name evidence="5" type="ORF">NKR23_g4722</name>
</gene>
<feature type="region of interest" description="Disordered" evidence="3">
    <location>
        <begin position="453"/>
        <end position="475"/>
    </location>
</feature>
<organism evidence="5 6">
    <name type="scientific">Pleurostoma richardsiae</name>
    <dbReference type="NCBI Taxonomy" id="41990"/>
    <lineage>
        <taxon>Eukaryota</taxon>
        <taxon>Fungi</taxon>
        <taxon>Dikarya</taxon>
        <taxon>Ascomycota</taxon>
        <taxon>Pezizomycotina</taxon>
        <taxon>Sordariomycetes</taxon>
        <taxon>Sordariomycetidae</taxon>
        <taxon>Calosphaeriales</taxon>
        <taxon>Pleurostomataceae</taxon>
        <taxon>Pleurostoma</taxon>
    </lineage>
</organism>
<sequence>MADDPATVGDDQLTFGPTRPVCSVYDDTESSVDVSITASLQGIFVLSREALDEDSSRSENVLTCYRRNRFQVVGDVSLSAWPKSVSSTAEDKSFPIEKLSARLTAVESRDWTHVAILAAPSRDPAESVIPGGPAEIELAAANSRTPTNAGLQLSIPISWERLQFRSATANNGRKRRELRQRFRVETSIIATKGDGSEVCIATASSSLLTVRGRSPKNFESRNDYPLYFTSPITRTPGQDEAMAIESHHQDPFESVFLSQPPAVSFFQAEAQGSLSNGQVVYSPTMWDWIDLSAATGETFGHHVSDLGGEESSPPLNVEARGDQRPRPAAIGVESEYNTGISEWSPTNAPLLTANQNKDFTYEAGSTILPTETSSLVTEQPIISSQPRSLDTRVAGTQRDAPDDGTTTEADDISGQSPLDGRKRYTYIPVGVDGWQPPVEPVYWPHPWSHVYKPQPWGQQSQAARRENRYYSVLDR</sequence>
<evidence type="ECO:0000256" key="2">
    <source>
        <dbReference type="PROSITE-ProRule" id="PRU00850"/>
    </source>
</evidence>
<dbReference type="InterPro" id="IPR052605">
    <property type="entry name" value="Fungal_trans_regulator"/>
</dbReference>
<evidence type="ECO:0000259" key="4">
    <source>
        <dbReference type="PROSITE" id="PS51517"/>
    </source>
</evidence>
<dbReference type="PANTHER" id="PTHR35144:SF1">
    <property type="entry name" value="PROTEIN PACG"/>
    <property type="match status" value="1"/>
</dbReference>
<dbReference type="GO" id="GO:0045944">
    <property type="term" value="P:positive regulation of transcription by RNA polymerase II"/>
    <property type="evidence" value="ECO:0007669"/>
    <property type="project" value="TreeGrafter"/>
</dbReference>
<dbReference type="GO" id="GO:0051321">
    <property type="term" value="P:meiotic cell cycle"/>
    <property type="evidence" value="ECO:0007669"/>
    <property type="project" value="TreeGrafter"/>
</dbReference>
<feature type="compositionally biased region" description="Polar residues" evidence="3">
    <location>
        <begin position="370"/>
        <end position="388"/>
    </location>
</feature>
<keyword evidence="6" id="KW-1185">Reference proteome</keyword>
<dbReference type="GO" id="GO:0003677">
    <property type="term" value="F:DNA binding"/>
    <property type="evidence" value="ECO:0007669"/>
    <property type="project" value="UniProtKB-KW"/>
</dbReference>
<feature type="domain" description="NDT80" evidence="4">
    <location>
        <begin position="1"/>
        <end position="222"/>
    </location>
</feature>
<accession>A0AA38S4F7</accession>
<feature type="DNA-binding region" description="NDT80" evidence="2">
    <location>
        <begin position="1"/>
        <end position="222"/>
    </location>
</feature>